<organism evidence="3">
    <name type="scientific">Trypanosoma vivax (strain Y486)</name>
    <dbReference type="NCBI Taxonomy" id="1055687"/>
    <lineage>
        <taxon>Eukaryota</taxon>
        <taxon>Discoba</taxon>
        <taxon>Euglenozoa</taxon>
        <taxon>Kinetoplastea</taxon>
        <taxon>Metakinetoplastina</taxon>
        <taxon>Trypanosomatida</taxon>
        <taxon>Trypanosomatidae</taxon>
        <taxon>Trypanosoma</taxon>
        <taxon>Duttonella</taxon>
    </lineage>
</organism>
<feature type="compositionally biased region" description="Low complexity" evidence="2">
    <location>
        <begin position="19"/>
        <end position="41"/>
    </location>
</feature>
<feature type="region of interest" description="Disordered" evidence="2">
    <location>
        <begin position="15"/>
        <end position="69"/>
    </location>
</feature>
<feature type="compositionally biased region" description="Low complexity" evidence="2">
    <location>
        <begin position="58"/>
        <end position="69"/>
    </location>
</feature>
<dbReference type="Gene3D" id="1.25.40.10">
    <property type="entry name" value="Tetratricopeptide repeat domain"/>
    <property type="match status" value="1"/>
</dbReference>
<feature type="region of interest" description="Disordered" evidence="2">
    <location>
        <begin position="1189"/>
        <end position="1212"/>
    </location>
</feature>
<dbReference type="SUPFAM" id="SSF48452">
    <property type="entry name" value="TPR-like"/>
    <property type="match status" value="1"/>
</dbReference>
<evidence type="ECO:0000256" key="2">
    <source>
        <dbReference type="SAM" id="MobiDB-lite"/>
    </source>
</evidence>
<dbReference type="EMBL" id="HE573026">
    <property type="protein sequence ID" value="CCC52138.1"/>
    <property type="molecule type" value="Genomic_DNA"/>
</dbReference>
<feature type="region of interest" description="Disordered" evidence="2">
    <location>
        <begin position="308"/>
        <end position="330"/>
    </location>
</feature>
<dbReference type="SMART" id="SM00028">
    <property type="entry name" value="TPR"/>
    <property type="match status" value="4"/>
</dbReference>
<accession>G0U3X8</accession>
<evidence type="ECO:0000256" key="1">
    <source>
        <dbReference type="PROSITE-ProRule" id="PRU00339"/>
    </source>
</evidence>
<name>G0U3X8_TRYVY</name>
<feature type="compositionally biased region" description="Low complexity" evidence="2">
    <location>
        <begin position="308"/>
        <end position="318"/>
    </location>
</feature>
<keyword evidence="1" id="KW-0802">TPR repeat</keyword>
<proteinExistence type="predicted"/>
<dbReference type="InterPro" id="IPR011990">
    <property type="entry name" value="TPR-like_helical_dom_sf"/>
</dbReference>
<dbReference type="InterPro" id="IPR019734">
    <property type="entry name" value="TPR_rpt"/>
</dbReference>
<feature type="repeat" description="TPR" evidence="1">
    <location>
        <begin position="1244"/>
        <end position="1277"/>
    </location>
</feature>
<sequence>MNLKRFTHFWSSRIKKSATTGRSSSGGSSSSRSSSTSSSSSGDGGSGNNVGADEEESGSSISVGSSSGSWTRKFPFASLNVAEEEDEEEQQLHNRDHIMRAMESQTVLENVQHFVSANQMLKKSVNVLGESEIRQDRAAILSMLELCTLSFPEGVEAQGCSTTSTNRCSGISHSKSYEGCEHTELPLTLETSGSSQNDLHEQARLRGTVDPTTSDACIPSINGLELSDFTTTGRLTCEHQRSLSHALVSMALDMDLNTYTNCVNKLSRQKIHLNPINPQLMGARSELASFSAATPLCVTDISESEDATSAQSLSSTSTGGKAKPSQRSNFIMRSRSPGLDAHFDELKKAEGILKPVHSITRWVVLRTLLQCYSEDKWSSEHETDMLCGEKEAAVTKDGSIQVGKPAHVPWKQVVTVLTEVLGMRNVHAVEVIISHWLLHDHAGRELVQCFLQRPFAMTLGPGCSETPVDRKEFAAQPGGLPSGAVTIEHMDRVDDAYEKCISLPWIRYLEKSLEAAPLGVGTEPEETASMAQLPICRAMMIYVMCSQQWNEDKQKQHFSVLEMLWSDHCAQANGQRGIYIPRALPRDKKKSEKGEGHACSSTFWAFSTADIGSDQTNSHTGALLTNAQQVDNVEQVLLSFLLQSTWMAALSLRTRQCLEGSTPRIIEALSCARAARKVPLASWFQKYMQDALELLAWAHLAAGNYTKALKMAGRHFDNAKRQWALRGCSCVSGVSYLKSATLLAQVQAIHGSSVSLVKSVEFALRQVTLCEQEIEKRSYFGNKKRVLRYVDARRDVYKAKLTLLQLSWFVYQTLGCTAQAKEYFDQYMHFLKHQQLEGRFLKEYIALRERGEQLLENAEYGAAVKFFKSAMECVKHFSATATRTMREGASAAIACLSNAEPPVLFNLFPTTGIGGTKFFTHNAPYETMEFDREIVLMRTETESERNVALAYIAQADHEVNIVERRQQLNNAVTSAYGAQNALHRWASKVEQPIPSPVMVEMAFCSVVAAKALLRLGQPKKAALLLEPLTEDKVNSATVLPPLWSAVLVPPNRPLTTRELLERIETIQVKLRAYDLYAQCLATFDGERSYRVVVQMRSFIEELRAWVRPLLAPLSEPEGNKYMDFVMAFVGIPAAAGILLRKLIQEAEELEVKTNITCGDSLFVLGRWEEALGEYSAALAMHDSVNSIQAASNDDDNEDDGSENNMTIKGDGANVRGEDGVLALFRATRARGRDRARNEHKIKESLLLARLAEVYSALGKQSTAIQYYRQVLEYAMDASDAILQYNARLHLARLYTATSDVVAANEQWATVSALAEAYDDQEISRETKRFIIQAQRTSRAFVSLVETARELSNLASGAEGEDALADKRFALEELAEAYLHLGQFRECLKTLDEREGVQDKGSQGKARLFNMRARALLGEDAAQDAVKVLMTWAHDARQRLNHAELGHANSMLGVVHSRMQQPFKARQGHRAALAAFAEVSDMDHDCRTAVMESARWLVHHFYLNEEKVLLCDEHKSEKVPKTMSNLGCFHLQPSSNNGVGVAENARLDVARPAVALEEAEDEEDEENFVRNDSGDLHVLMLEENERRAKWQHRALVRSRSRSGSGSGNGSFVDDRHLVREVETLASTCGSLERVACGSPVTGLRNSSFSGMEEKDTIRAVGSSDEVSSGGISRADSVVHLAEDNEPGVPMKNRSGATVSMCGSSLAPQISSSVTPAAWSFCKQPASSCQRGSTNAEIYDEFENSRHSNGAEVQTLGFYHALEVIETATQLSLLPFSMRHRGVARSPADVVDLALFSYPQCTFVFYFAEFPMQFSAVVRPAGRNFYLKRVLQAYSLESYHMRKSSLATQQQGKVSTAAPESIPSYVEEPQSNSCMASAASEANDELAGALQDLYDDLWSPVQSALRSARCGIDEVECLVLVVDPTLLHVPFPALHNRAGNSTPLGQQFTVVVTPTVATFLHGVERSDQQMSLFDAPQSCRCMFLSERSPAVEPPAHPEPAPKAATSLLNAPIAAVSSRISSAMRRSSVSVTEERCQPVQDQNACRIFIAPSNPCPWTIFYGCTRKELISAFDIDSCKVLMLLCDPVEGMFKVADGVVRLLDFVRGKDSLADTIELVVITADRAQTVGIDEPGASARLCLSHGCRRVLRVDLASGTSITSAHLQFLHLYFEKLRTVLQWRLRYPYALALRMAQRDAQHSSLSSKVCAAFTLVGAA</sequence>
<reference evidence="3" key="1">
    <citation type="journal article" date="2012" name="Proc. Natl. Acad. Sci. U.S.A.">
        <title>Antigenic diversity is generated by distinct evolutionary mechanisms in African trypanosome species.</title>
        <authorList>
            <person name="Jackson A.P."/>
            <person name="Berry A."/>
            <person name="Aslett M."/>
            <person name="Allison H.C."/>
            <person name="Burton P."/>
            <person name="Vavrova-Anderson J."/>
            <person name="Brown R."/>
            <person name="Browne H."/>
            <person name="Corton N."/>
            <person name="Hauser H."/>
            <person name="Gamble J."/>
            <person name="Gilderthorp R."/>
            <person name="Marcello L."/>
            <person name="McQuillan J."/>
            <person name="Otto T.D."/>
            <person name="Quail M.A."/>
            <person name="Sanders M.J."/>
            <person name="van Tonder A."/>
            <person name="Ginger M.L."/>
            <person name="Field M.C."/>
            <person name="Barry J.D."/>
            <person name="Hertz-Fowler C."/>
            <person name="Berriman M."/>
        </authorList>
    </citation>
    <scope>NUCLEOTIDE SEQUENCE</scope>
    <source>
        <strain evidence="3">Y486</strain>
    </source>
</reference>
<protein>
    <submittedName>
        <fullName evidence="3">Uncharacterized protein</fullName>
    </submittedName>
</protein>
<feature type="compositionally biased region" description="Acidic residues" evidence="2">
    <location>
        <begin position="1192"/>
        <end position="1201"/>
    </location>
</feature>
<gene>
    <name evidence="3" type="ORF">TVY486_1011810</name>
</gene>
<dbReference type="VEuPathDB" id="TriTrypDB:TvY486_1011810"/>
<evidence type="ECO:0000313" key="3">
    <source>
        <dbReference type="EMBL" id="CCC52138.1"/>
    </source>
</evidence>
<dbReference type="PROSITE" id="PS50005">
    <property type="entry name" value="TPR"/>
    <property type="match status" value="1"/>
</dbReference>